<name>A0A383CU10_9ZZZZ</name>
<keyword evidence="5 8" id="KW-0812">Transmembrane</keyword>
<gene>
    <name evidence="9" type="ORF">METZ01_LOCUS488387</name>
</gene>
<dbReference type="EMBL" id="UINC01211580">
    <property type="protein sequence ID" value="SVE35533.1"/>
    <property type="molecule type" value="Genomic_DNA"/>
</dbReference>
<dbReference type="AlphaFoldDB" id="A0A383CU10"/>
<dbReference type="GO" id="GO:0010043">
    <property type="term" value="P:response to zinc ion"/>
    <property type="evidence" value="ECO:0007669"/>
    <property type="project" value="TreeGrafter"/>
</dbReference>
<comment type="similarity">
    <text evidence="2">Belongs to the ABC-3 integral membrane protein family.</text>
</comment>
<accession>A0A383CU10</accession>
<evidence type="ECO:0000256" key="7">
    <source>
        <dbReference type="ARBA" id="ARBA00023136"/>
    </source>
</evidence>
<feature type="transmembrane region" description="Helical" evidence="8">
    <location>
        <begin position="108"/>
        <end position="129"/>
    </location>
</feature>
<feature type="non-terminal residue" evidence="9">
    <location>
        <position position="1"/>
    </location>
</feature>
<dbReference type="PANTHER" id="PTHR30477">
    <property type="entry name" value="ABC-TRANSPORTER METAL-BINDING PROTEIN"/>
    <property type="match status" value="1"/>
</dbReference>
<evidence type="ECO:0000256" key="5">
    <source>
        <dbReference type="ARBA" id="ARBA00022692"/>
    </source>
</evidence>
<dbReference type="SUPFAM" id="SSF81345">
    <property type="entry name" value="ABC transporter involved in vitamin B12 uptake, BtuC"/>
    <property type="match status" value="1"/>
</dbReference>
<protein>
    <submittedName>
        <fullName evidence="9">Uncharacterized protein</fullName>
    </submittedName>
</protein>
<dbReference type="Pfam" id="PF00950">
    <property type="entry name" value="ABC-3"/>
    <property type="match status" value="1"/>
</dbReference>
<proteinExistence type="inferred from homology"/>
<organism evidence="9">
    <name type="scientific">marine metagenome</name>
    <dbReference type="NCBI Taxonomy" id="408172"/>
    <lineage>
        <taxon>unclassified sequences</taxon>
        <taxon>metagenomes</taxon>
        <taxon>ecological metagenomes</taxon>
    </lineage>
</organism>
<evidence type="ECO:0000256" key="6">
    <source>
        <dbReference type="ARBA" id="ARBA00022989"/>
    </source>
</evidence>
<dbReference type="InterPro" id="IPR037294">
    <property type="entry name" value="ABC_BtuC-like"/>
</dbReference>
<evidence type="ECO:0000256" key="3">
    <source>
        <dbReference type="ARBA" id="ARBA00022448"/>
    </source>
</evidence>
<dbReference type="InterPro" id="IPR001626">
    <property type="entry name" value="ABC_TroCD"/>
</dbReference>
<dbReference type="Gene3D" id="1.10.3470.10">
    <property type="entry name" value="ABC transporter involved in vitamin B12 uptake, BtuC"/>
    <property type="match status" value="1"/>
</dbReference>
<dbReference type="GO" id="GO:0055085">
    <property type="term" value="P:transmembrane transport"/>
    <property type="evidence" value="ECO:0007669"/>
    <property type="project" value="InterPro"/>
</dbReference>
<feature type="transmembrane region" description="Helical" evidence="8">
    <location>
        <begin position="46"/>
        <end position="68"/>
    </location>
</feature>
<evidence type="ECO:0000256" key="4">
    <source>
        <dbReference type="ARBA" id="ARBA00022475"/>
    </source>
</evidence>
<evidence type="ECO:0000256" key="1">
    <source>
        <dbReference type="ARBA" id="ARBA00004651"/>
    </source>
</evidence>
<comment type="subcellular location">
    <subcellularLocation>
        <location evidence="1">Cell membrane</location>
        <topology evidence="1">Multi-pass membrane protein</topology>
    </subcellularLocation>
</comment>
<evidence type="ECO:0000256" key="2">
    <source>
        <dbReference type="ARBA" id="ARBA00008034"/>
    </source>
</evidence>
<evidence type="ECO:0000256" key="8">
    <source>
        <dbReference type="SAM" id="Phobius"/>
    </source>
</evidence>
<sequence length="156" mass="16692">AIMTVVVVVLIWAFYKELLVSSFDSALAYSLGINANVVHYGLMSLLSIVVVSAFESVGAILVVAMLILPGATSHLLSARLPVIMGLTVLHAALSTLLGFHLAKWLDCSIAGALVVGAMGLFVLAWIFGIHDGLLGKWLRQKRVQEQLPKELVQPSS</sequence>
<keyword evidence="3" id="KW-0813">Transport</keyword>
<feature type="transmembrane region" description="Helical" evidence="8">
    <location>
        <begin position="80"/>
        <end position="102"/>
    </location>
</feature>
<evidence type="ECO:0000313" key="9">
    <source>
        <dbReference type="EMBL" id="SVE35533.1"/>
    </source>
</evidence>
<reference evidence="9" key="1">
    <citation type="submission" date="2018-05" db="EMBL/GenBank/DDBJ databases">
        <authorList>
            <person name="Lanie J.A."/>
            <person name="Ng W.-L."/>
            <person name="Kazmierczak K.M."/>
            <person name="Andrzejewski T.M."/>
            <person name="Davidsen T.M."/>
            <person name="Wayne K.J."/>
            <person name="Tettelin H."/>
            <person name="Glass J.I."/>
            <person name="Rusch D."/>
            <person name="Podicherti R."/>
            <person name="Tsui H.-C.T."/>
            <person name="Winkler M.E."/>
        </authorList>
    </citation>
    <scope>NUCLEOTIDE SEQUENCE</scope>
</reference>
<dbReference type="GO" id="GO:0043190">
    <property type="term" value="C:ATP-binding cassette (ABC) transporter complex"/>
    <property type="evidence" value="ECO:0007669"/>
    <property type="project" value="InterPro"/>
</dbReference>
<keyword evidence="4" id="KW-1003">Cell membrane</keyword>
<keyword evidence="7 8" id="KW-0472">Membrane</keyword>
<keyword evidence="6 8" id="KW-1133">Transmembrane helix</keyword>
<dbReference type="PANTHER" id="PTHR30477:SF8">
    <property type="entry name" value="METAL TRANSPORT SYSTEM MEMBRANE PROTEIN CT_070-RELATED"/>
    <property type="match status" value="1"/>
</dbReference>